<protein>
    <submittedName>
        <fullName evidence="2">Uncharacterized protein</fullName>
    </submittedName>
</protein>
<dbReference type="Proteomes" id="UP000027920">
    <property type="component" value="Unassembled WGS sequence"/>
</dbReference>
<comment type="caution">
    <text evidence="2">The sequence shown here is derived from an EMBL/GenBank/DDBJ whole genome shotgun (WGS) entry which is preliminary data.</text>
</comment>
<sequence length="251" mass="28273">MRTNYLSTTAFICLEWKTIPWSAHPKWPKDKLLDILVEVPGILQDMAILKTFTRQPEKQHFLRQVLEESCWWCDRQLLLWSTSCGAAVVTFVESLIAVQDLDDNSKESAPPSTDLAMAHLGMIYWTTYNLLSQILSWLRGPGPSREDTTPLPPRLDAHLYSHKVALLIPYFKKPGVGFYLISFIGFPVAVAASFLARQDSVGTFSEARALLVRAFRGERGKQLQGFLATWPWMTRSELDTLGMTGSHAAAT</sequence>
<keyword evidence="1" id="KW-0472">Membrane</keyword>
<dbReference type="STRING" id="1182545.A0A072P3G4"/>
<dbReference type="VEuPathDB" id="FungiDB:A1O9_09542"/>
<dbReference type="EMBL" id="AMGV01000010">
    <property type="protein sequence ID" value="KEF54376.1"/>
    <property type="molecule type" value="Genomic_DNA"/>
</dbReference>
<dbReference type="RefSeq" id="XP_013256966.1">
    <property type="nucleotide sequence ID" value="XM_013401512.1"/>
</dbReference>
<dbReference type="OrthoDB" id="3525185at2759"/>
<evidence type="ECO:0000313" key="2">
    <source>
        <dbReference type="EMBL" id="KEF54376.1"/>
    </source>
</evidence>
<reference evidence="2 3" key="1">
    <citation type="submission" date="2013-03" db="EMBL/GenBank/DDBJ databases">
        <title>The Genome Sequence of Exophiala aquamarina CBS 119918.</title>
        <authorList>
            <consortium name="The Broad Institute Genomics Platform"/>
            <person name="Cuomo C."/>
            <person name="de Hoog S."/>
            <person name="Gorbushina A."/>
            <person name="Walker B."/>
            <person name="Young S.K."/>
            <person name="Zeng Q."/>
            <person name="Gargeya S."/>
            <person name="Fitzgerald M."/>
            <person name="Haas B."/>
            <person name="Abouelleil A."/>
            <person name="Allen A.W."/>
            <person name="Alvarado L."/>
            <person name="Arachchi H.M."/>
            <person name="Berlin A.M."/>
            <person name="Chapman S.B."/>
            <person name="Gainer-Dewar J."/>
            <person name="Goldberg J."/>
            <person name="Griggs A."/>
            <person name="Gujja S."/>
            <person name="Hansen M."/>
            <person name="Howarth C."/>
            <person name="Imamovic A."/>
            <person name="Ireland A."/>
            <person name="Larimer J."/>
            <person name="McCowan C."/>
            <person name="Murphy C."/>
            <person name="Pearson M."/>
            <person name="Poon T.W."/>
            <person name="Priest M."/>
            <person name="Roberts A."/>
            <person name="Saif S."/>
            <person name="Shea T."/>
            <person name="Sisk P."/>
            <person name="Sykes S."/>
            <person name="Wortman J."/>
            <person name="Nusbaum C."/>
            <person name="Birren B."/>
        </authorList>
    </citation>
    <scope>NUCLEOTIDE SEQUENCE [LARGE SCALE GENOMIC DNA]</scope>
    <source>
        <strain evidence="2 3">CBS 119918</strain>
    </source>
</reference>
<gene>
    <name evidence="2" type="ORF">A1O9_09542</name>
</gene>
<keyword evidence="1" id="KW-0812">Transmembrane</keyword>
<dbReference type="GeneID" id="25284451"/>
<dbReference type="HOGENOM" id="CLU_1107136_0_0_1"/>
<feature type="transmembrane region" description="Helical" evidence="1">
    <location>
        <begin position="176"/>
        <end position="196"/>
    </location>
</feature>
<name>A0A072P3G4_9EURO</name>
<evidence type="ECO:0000313" key="3">
    <source>
        <dbReference type="Proteomes" id="UP000027920"/>
    </source>
</evidence>
<proteinExistence type="predicted"/>
<evidence type="ECO:0000256" key="1">
    <source>
        <dbReference type="SAM" id="Phobius"/>
    </source>
</evidence>
<organism evidence="2 3">
    <name type="scientific">Exophiala aquamarina CBS 119918</name>
    <dbReference type="NCBI Taxonomy" id="1182545"/>
    <lineage>
        <taxon>Eukaryota</taxon>
        <taxon>Fungi</taxon>
        <taxon>Dikarya</taxon>
        <taxon>Ascomycota</taxon>
        <taxon>Pezizomycotina</taxon>
        <taxon>Eurotiomycetes</taxon>
        <taxon>Chaetothyriomycetidae</taxon>
        <taxon>Chaetothyriales</taxon>
        <taxon>Herpotrichiellaceae</taxon>
        <taxon>Exophiala</taxon>
    </lineage>
</organism>
<dbReference type="AlphaFoldDB" id="A0A072P3G4"/>
<keyword evidence="1" id="KW-1133">Transmembrane helix</keyword>
<accession>A0A072P3G4</accession>
<keyword evidence="3" id="KW-1185">Reference proteome</keyword>